<evidence type="ECO:0000313" key="6">
    <source>
        <dbReference type="Proteomes" id="UP001141806"/>
    </source>
</evidence>
<dbReference type="PANTHER" id="PTHR47926">
    <property type="entry name" value="PENTATRICOPEPTIDE REPEAT-CONTAINING PROTEIN"/>
    <property type="match status" value="1"/>
</dbReference>
<protein>
    <recommendedName>
        <fullName evidence="4">DYW domain-containing protein</fullName>
    </recommendedName>
</protein>
<accession>A0A9Q0R3H7</accession>
<dbReference type="Pfam" id="PF20430">
    <property type="entry name" value="Eplus_motif"/>
    <property type="match status" value="1"/>
</dbReference>
<dbReference type="InterPro" id="IPR046849">
    <property type="entry name" value="E2_motif"/>
</dbReference>
<gene>
    <name evidence="5" type="ORF">NE237_032541</name>
</gene>
<dbReference type="FunFam" id="1.25.40.10:FF:000607">
    <property type="entry name" value="Pentatricopeptide repeat-containing protein, mitochondrial"/>
    <property type="match status" value="1"/>
</dbReference>
<feature type="repeat" description="PPR" evidence="2">
    <location>
        <begin position="521"/>
        <end position="555"/>
    </location>
</feature>
<dbReference type="NCBIfam" id="TIGR00756">
    <property type="entry name" value="PPR"/>
    <property type="match status" value="8"/>
</dbReference>
<dbReference type="Pfam" id="PF20431">
    <property type="entry name" value="E_motif"/>
    <property type="match status" value="1"/>
</dbReference>
<dbReference type="GO" id="GO:0003723">
    <property type="term" value="F:RNA binding"/>
    <property type="evidence" value="ECO:0007669"/>
    <property type="project" value="InterPro"/>
</dbReference>
<keyword evidence="6" id="KW-1185">Reference proteome</keyword>
<dbReference type="EMBL" id="JAMYWD010000001">
    <property type="protein sequence ID" value="KAJ4981704.1"/>
    <property type="molecule type" value="Genomic_DNA"/>
</dbReference>
<evidence type="ECO:0000256" key="3">
    <source>
        <dbReference type="SAM" id="MobiDB-lite"/>
    </source>
</evidence>
<dbReference type="PANTHER" id="PTHR47926:SF373">
    <property type="entry name" value="TETRATRICOPEPTIDE-LIKE HELICAL DOMAIN SUPERFAMILY, DYW DOMAIN-CONTAINING PROTEIN"/>
    <property type="match status" value="1"/>
</dbReference>
<reference evidence="5" key="1">
    <citation type="journal article" date="2023" name="Plant J.">
        <title>The genome of the king protea, Protea cynaroides.</title>
        <authorList>
            <person name="Chang J."/>
            <person name="Duong T.A."/>
            <person name="Schoeman C."/>
            <person name="Ma X."/>
            <person name="Roodt D."/>
            <person name="Barker N."/>
            <person name="Li Z."/>
            <person name="Van de Peer Y."/>
            <person name="Mizrachi E."/>
        </authorList>
    </citation>
    <scope>NUCLEOTIDE SEQUENCE</scope>
    <source>
        <tissue evidence="5">Young leaves</tissue>
    </source>
</reference>
<dbReference type="GO" id="GO:0009451">
    <property type="term" value="P:RNA modification"/>
    <property type="evidence" value="ECO:0007669"/>
    <property type="project" value="InterPro"/>
</dbReference>
<feature type="compositionally biased region" description="Polar residues" evidence="3">
    <location>
        <begin position="11"/>
        <end position="22"/>
    </location>
</feature>
<feature type="region of interest" description="Disordered" evidence="3">
    <location>
        <begin position="1"/>
        <end position="37"/>
    </location>
</feature>
<feature type="repeat" description="PPR" evidence="2">
    <location>
        <begin position="117"/>
        <end position="151"/>
    </location>
</feature>
<dbReference type="GO" id="GO:0008270">
    <property type="term" value="F:zinc ion binding"/>
    <property type="evidence" value="ECO:0007669"/>
    <property type="project" value="InterPro"/>
</dbReference>
<sequence length="868" mass="96481">MGISLLPFSPLSATSSPSKQRVTPSPHSLSTSSSKPERLLQLQPHRTYIPPHVYSHPSAILLEICSNMRELNQILPLIIKNGLYNEHLFQTKLVSLFSKFGNLAAAAAVFDPVEDKIDALYHTLLKGHAKHSSIDEAMAFFNRMKQDEVRPVVYNFTYLLKTCGDNSDLKRGKEIHAQLVCNGFGSNVFVMTGVVNLYAKCRQVDDAWKMFNRMPQRDLVSWNTIIAGYAQNGLARRALELVVTMQDQGQRPDSITIVTILPSCADIGSPRIGKSIHGYVIRAGFVSLVNVSTALVDMYSKCGLVRTARLVFDRMHNRTLVSWNSMIDGYAQSGHSEEAMVVLQKMLDEGLEPTDVTIMAALHACADLGDLERGSFILKLLNEIGLGSDLSVMNSLIAMYSKCKRVDMAAEIFENLPEKTLVSWNAMISGYSQNGCVNEALTYFCKMQQKKMKPDSFTLVSIIPALADLSVLRQAKWIHGLAIRYCLERNVFVMTALVDMYAKCGGIHTARKLFDMMHDRHVTTWNAMIDGYGTHGLGKASVELFEVMRRGFIKPNDITFLCVLSACSHAGLVEDGCRYFAMMKSDYGIEPAMDHYGTMVDLLGRAGKLDEAWDFIQKMPMEPGISVLGAMLGACRIHKNVELGEKAAERLFDLGPEEGGYHVLLSNIYANASMWDNVAKVRTMMEKKGLLKTPGCSLVELRKQVHTFYSGSTDHPQSKRIYAALEDLVDEIKAAGYVPVINSIHDVEDDIKEQLLNSHSEKLAITFALINTNPGTTIHIRKNLRVCGDCHEATKYISVVTGREIIVRDMHRFHHFKNGTCSCDDYWTSSCPYMDLASPPKGFVDSPAASETTAPASGASRKHMFLHG</sequence>
<dbReference type="FunFam" id="1.25.40.10:FF:000663">
    <property type="entry name" value="Uncharacterized protein"/>
    <property type="match status" value="1"/>
</dbReference>
<dbReference type="Pfam" id="PF14432">
    <property type="entry name" value="DYW_deaminase"/>
    <property type="match status" value="1"/>
</dbReference>
<feature type="domain" description="DYW" evidence="4">
    <location>
        <begin position="736"/>
        <end position="827"/>
    </location>
</feature>
<dbReference type="Proteomes" id="UP001141806">
    <property type="component" value="Unassembled WGS sequence"/>
</dbReference>
<dbReference type="Gene3D" id="1.25.40.10">
    <property type="entry name" value="Tetratricopeptide repeat domain"/>
    <property type="match status" value="6"/>
</dbReference>
<dbReference type="PROSITE" id="PS51375">
    <property type="entry name" value="PPR"/>
    <property type="match status" value="7"/>
</dbReference>
<feature type="repeat" description="PPR" evidence="2">
    <location>
        <begin position="218"/>
        <end position="252"/>
    </location>
</feature>
<evidence type="ECO:0000256" key="2">
    <source>
        <dbReference type="PROSITE-ProRule" id="PRU00708"/>
    </source>
</evidence>
<comment type="caution">
    <text evidence="5">The sequence shown here is derived from an EMBL/GenBank/DDBJ whole genome shotgun (WGS) entry which is preliminary data.</text>
</comment>
<evidence type="ECO:0000256" key="1">
    <source>
        <dbReference type="ARBA" id="ARBA00022737"/>
    </source>
</evidence>
<dbReference type="AlphaFoldDB" id="A0A9Q0R3H7"/>
<dbReference type="FunFam" id="1.25.40.10:FF:000073">
    <property type="entry name" value="Pentatricopeptide repeat-containing protein chloroplastic"/>
    <property type="match status" value="1"/>
</dbReference>
<feature type="repeat" description="PPR" evidence="2">
    <location>
        <begin position="187"/>
        <end position="217"/>
    </location>
</feature>
<name>A0A9Q0R3H7_9MAGN</name>
<feature type="repeat" description="PPR" evidence="2">
    <location>
        <begin position="389"/>
        <end position="419"/>
    </location>
</feature>
<dbReference type="InterPro" id="IPR011990">
    <property type="entry name" value="TPR-like_helical_dom_sf"/>
</dbReference>
<feature type="repeat" description="PPR" evidence="2">
    <location>
        <begin position="420"/>
        <end position="454"/>
    </location>
</feature>
<feature type="compositionally biased region" description="Low complexity" evidence="3">
    <location>
        <begin position="23"/>
        <end position="34"/>
    </location>
</feature>
<dbReference type="FunFam" id="1.25.40.10:FF:001326">
    <property type="entry name" value="Pentatricopeptide repeat-containing protein"/>
    <property type="match status" value="1"/>
</dbReference>
<dbReference type="Pfam" id="PF01535">
    <property type="entry name" value="PPR"/>
    <property type="match status" value="4"/>
</dbReference>
<dbReference type="InterPro" id="IPR046848">
    <property type="entry name" value="E_motif"/>
</dbReference>
<dbReference type="InterPro" id="IPR046960">
    <property type="entry name" value="PPR_At4g14850-like_plant"/>
</dbReference>
<keyword evidence="1" id="KW-0677">Repeat</keyword>
<proteinExistence type="predicted"/>
<dbReference type="InterPro" id="IPR002885">
    <property type="entry name" value="PPR_rpt"/>
</dbReference>
<feature type="repeat" description="PPR" evidence="2">
    <location>
        <begin position="319"/>
        <end position="353"/>
    </location>
</feature>
<dbReference type="Pfam" id="PF13812">
    <property type="entry name" value="PPR_3"/>
    <property type="match status" value="1"/>
</dbReference>
<dbReference type="OrthoDB" id="185373at2759"/>
<organism evidence="5 6">
    <name type="scientific">Protea cynaroides</name>
    <dbReference type="NCBI Taxonomy" id="273540"/>
    <lineage>
        <taxon>Eukaryota</taxon>
        <taxon>Viridiplantae</taxon>
        <taxon>Streptophyta</taxon>
        <taxon>Embryophyta</taxon>
        <taxon>Tracheophyta</taxon>
        <taxon>Spermatophyta</taxon>
        <taxon>Magnoliopsida</taxon>
        <taxon>Proteales</taxon>
        <taxon>Proteaceae</taxon>
        <taxon>Protea</taxon>
    </lineage>
</organism>
<dbReference type="Pfam" id="PF13041">
    <property type="entry name" value="PPR_2"/>
    <property type="match status" value="4"/>
</dbReference>
<dbReference type="FunFam" id="1.25.40.10:FF:002415">
    <property type="entry name" value="Uncharacterized protein"/>
    <property type="match status" value="1"/>
</dbReference>
<evidence type="ECO:0000313" key="5">
    <source>
        <dbReference type="EMBL" id="KAJ4981704.1"/>
    </source>
</evidence>
<evidence type="ECO:0000259" key="4">
    <source>
        <dbReference type="Pfam" id="PF14432"/>
    </source>
</evidence>
<dbReference type="InterPro" id="IPR032867">
    <property type="entry name" value="DYW_dom"/>
</dbReference>